<evidence type="ECO:0000313" key="2">
    <source>
        <dbReference type="Proteomes" id="UP001359559"/>
    </source>
</evidence>
<keyword evidence="2" id="KW-1185">Reference proteome</keyword>
<dbReference type="Proteomes" id="UP001359559">
    <property type="component" value="Unassembled WGS sequence"/>
</dbReference>
<evidence type="ECO:0000313" key="1">
    <source>
        <dbReference type="EMBL" id="KAK7265471.1"/>
    </source>
</evidence>
<protein>
    <submittedName>
        <fullName evidence="1">Uncharacterized protein</fullName>
    </submittedName>
</protein>
<dbReference type="EMBL" id="JAYKXN010000008">
    <property type="protein sequence ID" value="KAK7265471.1"/>
    <property type="molecule type" value="Genomic_DNA"/>
</dbReference>
<gene>
    <name evidence="1" type="ORF">RJT34_33091</name>
</gene>
<organism evidence="1 2">
    <name type="scientific">Clitoria ternatea</name>
    <name type="common">Butterfly pea</name>
    <dbReference type="NCBI Taxonomy" id="43366"/>
    <lineage>
        <taxon>Eukaryota</taxon>
        <taxon>Viridiplantae</taxon>
        <taxon>Streptophyta</taxon>
        <taxon>Embryophyta</taxon>
        <taxon>Tracheophyta</taxon>
        <taxon>Spermatophyta</taxon>
        <taxon>Magnoliopsida</taxon>
        <taxon>eudicotyledons</taxon>
        <taxon>Gunneridae</taxon>
        <taxon>Pentapetalae</taxon>
        <taxon>rosids</taxon>
        <taxon>fabids</taxon>
        <taxon>Fabales</taxon>
        <taxon>Fabaceae</taxon>
        <taxon>Papilionoideae</taxon>
        <taxon>50 kb inversion clade</taxon>
        <taxon>NPAAA clade</taxon>
        <taxon>indigoferoid/millettioid clade</taxon>
        <taxon>Phaseoleae</taxon>
        <taxon>Clitoria</taxon>
    </lineage>
</organism>
<proteinExistence type="predicted"/>
<accession>A0AAN9EZH3</accession>
<comment type="caution">
    <text evidence="1">The sequence shown here is derived from an EMBL/GenBank/DDBJ whole genome shotgun (WGS) entry which is preliminary data.</text>
</comment>
<dbReference type="AlphaFoldDB" id="A0AAN9EZH3"/>
<sequence length="86" mass="10041">MELNHVVGLGELMWCFFESDKVEYRRTESGFRVDDRENVRMNAIVGELSISITDWRGISSVFSSHYSLQSLLHHSKWLHGDGDRRN</sequence>
<name>A0AAN9EZH3_CLITE</name>
<reference evidence="1 2" key="1">
    <citation type="submission" date="2024-01" db="EMBL/GenBank/DDBJ databases">
        <title>The genomes of 5 underutilized Papilionoideae crops provide insights into root nodulation and disease resistance.</title>
        <authorList>
            <person name="Yuan L."/>
        </authorList>
    </citation>
    <scope>NUCLEOTIDE SEQUENCE [LARGE SCALE GENOMIC DNA]</scope>
    <source>
        <strain evidence="1">LY-2023</strain>
        <tissue evidence="1">Leaf</tissue>
    </source>
</reference>